<protein>
    <submittedName>
        <fullName evidence="6">ABC transporter substrate-binding protein</fullName>
    </submittedName>
</protein>
<evidence type="ECO:0000256" key="2">
    <source>
        <dbReference type="ARBA" id="ARBA00008520"/>
    </source>
</evidence>
<dbReference type="PANTHER" id="PTHR43649">
    <property type="entry name" value="ARABINOSE-BINDING PROTEIN-RELATED"/>
    <property type="match status" value="1"/>
</dbReference>
<proteinExistence type="inferred from homology"/>
<feature type="signal peptide" evidence="5">
    <location>
        <begin position="1"/>
        <end position="23"/>
    </location>
</feature>
<dbReference type="PANTHER" id="PTHR43649:SF31">
    <property type="entry name" value="SN-GLYCEROL-3-PHOSPHATE-BINDING PERIPLASMIC PROTEIN UGPB"/>
    <property type="match status" value="1"/>
</dbReference>
<dbReference type="Proteomes" id="UP001078443">
    <property type="component" value="Unassembled WGS sequence"/>
</dbReference>
<dbReference type="SUPFAM" id="SSF53850">
    <property type="entry name" value="Periplasmic binding protein-like II"/>
    <property type="match status" value="1"/>
</dbReference>
<dbReference type="Pfam" id="PF13416">
    <property type="entry name" value="SBP_bac_8"/>
    <property type="match status" value="1"/>
</dbReference>
<keyword evidence="4 5" id="KW-0732">Signal</keyword>
<reference evidence="6" key="1">
    <citation type="submission" date="2022-12" db="EMBL/GenBank/DDBJ databases">
        <authorList>
            <person name="Wang J."/>
        </authorList>
    </citation>
    <scope>NUCLEOTIDE SEQUENCE</scope>
    <source>
        <strain evidence="6">HY-45-18</strain>
    </source>
</reference>
<feature type="chain" id="PRO_5046861965" evidence="5">
    <location>
        <begin position="24"/>
        <end position="461"/>
    </location>
</feature>
<evidence type="ECO:0000256" key="3">
    <source>
        <dbReference type="ARBA" id="ARBA00022448"/>
    </source>
</evidence>
<sequence length="461" mass="51242">MKFKKIISILLTSSMIFSLTACGSSGSKSGGNAPDSSKETASNEKVIELKFWHSMGGVNGKAVKVMTENFNNTHKNIHVTAQYQGKYDDTLTKLKTAMQGKAGPDICQVYDIGTRFMIDSGWVVPMQNFIDNDKEYDSSQLEPNLLGYYTVNNKLYSMPFNSSTPILYYNKTAFKDAGLDPNKPPKNFKEIEEYSKKLVKKDGDKVSRYGFSMCVYGWFFEQLIAKQGAVYGNNENGRKDKVTEVAWDKNGAGLNILKEWKKLMDTGCVGNFGRKVDDTKNAFTAGRAAMILESTACLGGFIKGVGDRFEIGTAYLPSLNDTDKGGVVIGGGALWALDNGSEEKQKAAWEFIKFIASPEQQIYWNNQSGYFPITKKAYDIAEMNEHLKQYPQFKTAIDQLHDTPINTCTQGALVGVFSEARQEIEINIEKMLQGTQTPEEAIQNAASKINAAIKNYNENNK</sequence>
<dbReference type="RefSeq" id="WP_268041000.1">
    <property type="nucleotide sequence ID" value="NZ_JAPQER010000003.1"/>
</dbReference>
<name>A0ABT4D0E1_9CLOT</name>
<organism evidence="6 7">
    <name type="scientific">Clostridium aestuarii</name>
    <dbReference type="NCBI Taxonomy" id="338193"/>
    <lineage>
        <taxon>Bacteria</taxon>
        <taxon>Bacillati</taxon>
        <taxon>Bacillota</taxon>
        <taxon>Clostridia</taxon>
        <taxon>Eubacteriales</taxon>
        <taxon>Clostridiaceae</taxon>
        <taxon>Clostridium</taxon>
    </lineage>
</organism>
<comment type="similarity">
    <text evidence="2">Belongs to the bacterial solute-binding protein 1 family.</text>
</comment>
<evidence type="ECO:0000256" key="5">
    <source>
        <dbReference type="SAM" id="SignalP"/>
    </source>
</evidence>
<keyword evidence="3" id="KW-0813">Transport</keyword>
<evidence type="ECO:0000256" key="1">
    <source>
        <dbReference type="ARBA" id="ARBA00004196"/>
    </source>
</evidence>
<gene>
    <name evidence="6" type="ORF">OW763_10135</name>
</gene>
<dbReference type="Gene3D" id="3.40.190.10">
    <property type="entry name" value="Periplasmic binding protein-like II"/>
    <property type="match status" value="2"/>
</dbReference>
<accession>A0ABT4D0E1</accession>
<dbReference type="CDD" id="cd14748">
    <property type="entry name" value="PBP2_UgpB"/>
    <property type="match status" value="1"/>
</dbReference>
<evidence type="ECO:0000256" key="4">
    <source>
        <dbReference type="ARBA" id="ARBA00022729"/>
    </source>
</evidence>
<keyword evidence="7" id="KW-1185">Reference proteome</keyword>
<dbReference type="InterPro" id="IPR006059">
    <property type="entry name" value="SBP"/>
</dbReference>
<dbReference type="PROSITE" id="PS51257">
    <property type="entry name" value="PROKAR_LIPOPROTEIN"/>
    <property type="match status" value="1"/>
</dbReference>
<dbReference type="InterPro" id="IPR050490">
    <property type="entry name" value="Bact_solute-bd_prot1"/>
</dbReference>
<dbReference type="EMBL" id="JAPQER010000003">
    <property type="protein sequence ID" value="MCY6484699.1"/>
    <property type="molecule type" value="Genomic_DNA"/>
</dbReference>
<comment type="caution">
    <text evidence="6">The sequence shown here is derived from an EMBL/GenBank/DDBJ whole genome shotgun (WGS) entry which is preliminary data.</text>
</comment>
<evidence type="ECO:0000313" key="7">
    <source>
        <dbReference type="Proteomes" id="UP001078443"/>
    </source>
</evidence>
<evidence type="ECO:0000313" key="6">
    <source>
        <dbReference type="EMBL" id="MCY6484699.1"/>
    </source>
</evidence>
<comment type="subcellular location">
    <subcellularLocation>
        <location evidence="1">Cell envelope</location>
    </subcellularLocation>
</comment>